<dbReference type="CDD" id="cd11288">
    <property type="entry name" value="gelsolin_S5_like"/>
    <property type="match status" value="1"/>
</dbReference>
<evidence type="ECO:0000256" key="10">
    <source>
        <dbReference type="ARBA" id="ARBA00023203"/>
    </source>
</evidence>
<comment type="function">
    <text evidence="12 13">Calcium-regulated, actin-modulating protein that binds to the plus (or barbed) ends of actin monomers or filaments, preventing monomer exchange (end-blocking or capping). It can promote the assembly of monomers into filaments (nucleation) as well as sever filaments already formed. Plays a role in ciliogenesis.</text>
</comment>
<comment type="caution">
    <text evidence="15">The sequence shown here is derived from an EMBL/GenBank/DDBJ whole genome shotgun (WGS) entry which is preliminary data.</text>
</comment>
<dbReference type="CDD" id="cd11292">
    <property type="entry name" value="gelsolin_S3_like"/>
    <property type="match status" value="1"/>
</dbReference>
<comment type="similarity">
    <text evidence="2 13">Belongs to the villin/gelsolin family.</text>
</comment>
<dbReference type="GO" id="GO:0051015">
    <property type="term" value="F:actin filament binding"/>
    <property type="evidence" value="ECO:0007669"/>
    <property type="project" value="UniProtKB-UniRule"/>
</dbReference>
<comment type="subcellular location">
    <subcellularLocation>
        <location evidence="1 13">Cytoplasm</location>
        <location evidence="1 13">Cytoskeleton</location>
    </subcellularLocation>
</comment>
<evidence type="ECO:0000256" key="9">
    <source>
        <dbReference type="ARBA" id="ARBA00022837"/>
    </source>
</evidence>
<evidence type="ECO:0000256" key="11">
    <source>
        <dbReference type="ARBA" id="ARBA00023212"/>
    </source>
</evidence>
<protein>
    <recommendedName>
        <fullName evidence="3 13">Gelsolin</fullName>
        <shortName evidence="13">ADF</shortName>
    </recommendedName>
    <alternativeName>
        <fullName evidence="13">Actin-depolymerizing factor</fullName>
    </alternativeName>
</protein>
<evidence type="ECO:0000256" key="4">
    <source>
        <dbReference type="ARBA" id="ARBA00022467"/>
    </source>
</evidence>
<dbReference type="CDD" id="cd11291">
    <property type="entry name" value="gelsolin_S6_like"/>
    <property type="match status" value="1"/>
</dbReference>
<dbReference type="EMBL" id="WKFB01000923">
    <property type="protein sequence ID" value="KAF6716796.1"/>
    <property type="molecule type" value="Genomic_DNA"/>
</dbReference>
<proteinExistence type="inferred from homology"/>
<evidence type="ECO:0000256" key="5">
    <source>
        <dbReference type="ARBA" id="ARBA00022490"/>
    </source>
</evidence>
<feature type="domain" description="Gelsolin-like" evidence="14">
    <location>
        <begin position="146"/>
        <end position="227"/>
    </location>
</feature>
<dbReference type="PRINTS" id="PR00597">
    <property type="entry name" value="GELSOLIN"/>
</dbReference>
<dbReference type="GO" id="GO:0046872">
    <property type="term" value="F:metal ion binding"/>
    <property type="evidence" value="ECO:0007669"/>
    <property type="project" value="UniProtKB-KW"/>
</dbReference>
<dbReference type="FunFam" id="3.40.20.10:FF:000001">
    <property type="entry name" value="Gelsolin"/>
    <property type="match status" value="1"/>
</dbReference>
<keyword evidence="8" id="KW-0970">Cilium biogenesis/degradation</keyword>
<keyword evidence="6" id="KW-0479">Metal-binding</keyword>
<dbReference type="SUPFAM" id="SSF55753">
    <property type="entry name" value="Actin depolymerizing proteins"/>
    <property type="match status" value="3"/>
</dbReference>
<dbReference type="Pfam" id="PF00626">
    <property type="entry name" value="Gelsolin"/>
    <property type="match status" value="4"/>
</dbReference>
<dbReference type="GO" id="GO:0015629">
    <property type="term" value="C:actin cytoskeleton"/>
    <property type="evidence" value="ECO:0007669"/>
    <property type="project" value="TreeGrafter"/>
</dbReference>
<keyword evidence="5 13" id="KW-0963">Cytoplasm</keyword>
<organism evidence="15 16">
    <name type="scientific">Oryzias melastigma</name>
    <name type="common">Marine medaka</name>
    <dbReference type="NCBI Taxonomy" id="30732"/>
    <lineage>
        <taxon>Eukaryota</taxon>
        <taxon>Metazoa</taxon>
        <taxon>Chordata</taxon>
        <taxon>Craniata</taxon>
        <taxon>Vertebrata</taxon>
        <taxon>Euteleostomi</taxon>
        <taxon>Actinopterygii</taxon>
        <taxon>Neopterygii</taxon>
        <taxon>Teleostei</taxon>
        <taxon>Neoteleostei</taxon>
        <taxon>Acanthomorphata</taxon>
        <taxon>Ovalentaria</taxon>
        <taxon>Atherinomorphae</taxon>
        <taxon>Beloniformes</taxon>
        <taxon>Adrianichthyidae</taxon>
        <taxon>Oryziinae</taxon>
        <taxon>Oryzias</taxon>
    </lineage>
</organism>
<dbReference type="AlphaFoldDB" id="A0A834F0L2"/>
<dbReference type="GO" id="GO:0051014">
    <property type="term" value="P:actin filament severing"/>
    <property type="evidence" value="ECO:0007669"/>
    <property type="project" value="UniProtKB-UniRule"/>
</dbReference>
<keyword evidence="10 13" id="KW-0009">Actin-binding</keyword>
<evidence type="ECO:0000256" key="3">
    <source>
        <dbReference type="ARBA" id="ARBA00018797"/>
    </source>
</evidence>
<dbReference type="InterPro" id="IPR029006">
    <property type="entry name" value="ADF-H/Gelsolin-like_dom_sf"/>
</dbReference>
<dbReference type="FunFam" id="3.40.20.10:FF:000004">
    <property type="entry name" value="Gelsolin"/>
    <property type="match status" value="1"/>
</dbReference>
<dbReference type="SUPFAM" id="SSF82754">
    <property type="entry name" value="C-terminal, gelsolin-like domain of Sec23/24"/>
    <property type="match status" value="1"/>
</dbReference>
<gene>
    <name evidence="15" type="ORF">FQA47_017144</name>
</gene>
<reference evidence="15" key="1">
    <citation type="journal article" name="BMC Genomics">
        <title>Long-read sequencing and de novo genome assembly of marine medaka (Oryzias melastigma).</title>
        <authorList>
            <person name="Liang P."/>
            <person name="Saqib H.S.A."/>
            <person name="Ni X."/>
            <person name="Shen Y."/>
        </authorList>
    </citation>
    <scope>NUCLEOTIDE SEQUENCE</scope>
    <source>
        <strain evidence="15">Bigg-433</strain>
    </source>
</reference>
<feature type="domain" description="Gelsolin-like" evidence="14">
    <location>
        <begin position="267"/>
        <end position="317"/>
    </location>
</feature>
<dbReference type="SMART" id="SM00262">
    <property type="entry name" value="GEL"/>
    <property type="match status" value="4"/>
</dbReference>
<dbReference type="PANTHER" id="PTHR11977">
    <property type="entry name" value="VILLIN"/>
    <property type="match status" value="1"/>
</dbReference>
<evidence type="ECO:0000259" key="14">
    <source>
        <dbReference type="Pfam" id="PF00626"/>
    </source>
</evidence>
<sequence>MEISVVAEENPFPQDALVSSECFIIDNGANGQIFLWKGKDANNEERLAVLKTAQTFIDQMGYNPHTQVQVLPELGETPLFKQFFKDWRDQEDTVGMGTAYVSNKIAKIKKVPFDVTKLHQSESMAAQYGMVDQGDGEKQIWRIEGSDKVPVNPETFGQFYGGDSYLIQYQYQHGSRTGHIIYIWQGAESSQDEVGTSAYQAVQLDDELGGGAVQVRVIQGKEPAHLMSLFKGQPMVVYKGGTSRDGGQSEVADTRLFQVRANPAGDTRAVEVDPSSSSLNSNDVFLLATQSESFLWKGRNSSSAEAKGAEQLAEILSVTPTPLEEGEEGGAFWDALGGQGDYCQTPRLNNKIDAHPPRLFACSNKTGTFVIEEVPGELTQDDLAPDDVMLLDSWDQVFLWIGNEALEDEKAEALASAQRYIQSDPANRDPRTPIVSVKQGFEPPTFTGWFLGWNTEYWNQDPLERFKLSQ</sequence>
<dbReference type="PANTHER" id="PTHR11977:SF29">
    <property type="entry name" value="GELSOLIN"/>
    <property type="match status" value="1"/>
</dbReference>
<dbReference type="GO" id="GO:0008154">
    <property type="term" value="P:actin polymerization or depolymerization"/>
    <property type="evidence" value="ECO:0007669"/>
    <property type="project" value="TreeGrafter"/>
</dbReference>
<keyword evidence="7" id="KW-0677">Repeat</keyword>
<feature type="domain" description="Gelsolin-like" evidence="14">
    <location>
        <begin position="371"/>
        <end position="446"/>
    </location>
</feature>
<evidence type="ECO:0000256" key="2">
    <source>
        <dbReference type="ARBA" id="ARBA00008418"/>
    </source>
</evidence>
<dbReference type="InterPro" id="IPR007123">
    <property type="entry name" value="Gelsolin-like_dom"/>
</dbReference>
<evidence type="ECO:0000256" key="6">
    <source>
        <dbReference type="ARBA" id="ARBA00022723"/>
    </source>
</evidence>
<accession>A0A834F0L2</accession>
<dbReference type="InterPro" id="IPR007122">
    <property type="entry name" value="Villin/Gelsolin"/>
</dbReference>
<dbReference type="Gene3D" id="3.40.20.10">
    <property type="entry name" value="Severin"/>
    <property type="match status" value="4"/>
</dbReference>
<dbReference type="InterPro" id="IPR036180">
    <property type="entry name" value="Gelsolin-like_dom_sf"/>
</dbReference>
<dbReference type="GO" id="GO:0060271">
    <property type="term" value="P:cilium assembly"/>
    <property type="evidence" value="ECO:0007669"/>
    <property type="project" value="UniProtKB-UniRule"/>
</dbReference>
<evidence type="ECO:0000256" key="1">
    <source>
        <dbReference type="ARBA" id="ARBA00004245"/>
    </source>
</evidence>
<dbReference type="GO" id="GO:0005615">
    <property type="term" value="C:extracellular space"/>
    <property type="evidence" value="ECO:0007669"/>
    <property type="project" value="TreeGrafter"/>
</dbReference>
<evidence type="ECO:0000313" key="16">
    <source>
        <dbReference type="Proteomes" id="UP000646548"/>
    </source>
</evidence>
<dbReference type="GO" id="GO:0005546">
    <property type="term" value="F:phosphatidylinositol-4,5-bisphosphate binding"/>
    <property type="evidence" value="ECO:0007669"/>
    <property type="project" value="TreeGrafter"/>
</dbReference>
<dbReference type="GO" id="GO:0005737">
    <property type="term" value="C:cytoplasm"/>
    <property type="evidence" value="ECO:0007669"/>
    <property type="project" value="UniProtKB-UniRule"/>
</dbReference>
<keyword evidence="11" id="KW-0206">Cytoskeleton</keyword>
<dbReference type="Proteomes" id="UP000646548">
    <property type="component" value="Unassembled WGS sequence"/>
</dbReference>
<dbReference type="CDD" id="cd11293">
    <property type="entry name" value="gelsolin_S4_like"/>
    <property type="match status" value="1"/>
</dbReference>
<evidence type="ECO:0000313" key="15">
    <source>
        <dbReference type="EMBL" id="KAF6716796.1"/>
    </source>
</evidence>
<dbReference type="GO" id="GO:0007417">
    <property type="term" value="P:central nervous system development"/>
    <property type="evidence" value="ECO:0007669"/>
    <property type="project" value="TreeGrafter"/>
</dbReference>
<evidence type="ECO:0000256" key="12">
    <source>
        <dbReference type="ARBA" id="ARBA00025132"/>
    </source>
</evidence>
<name>A0A834F0L2_ORYME</name>
<evidence type="ECO:0000256" key="13">
    <source>
        <dbReference type="RuleBase" id="RU367130"/>
    </source>
</evidence>
<keyword evidence="4 13" id="KW-0117">Actin capping</keyword>
<dbReference type="GO" id="GO:0051016">
    <property type="term" value="P:barbed-end actin filament capping"/>
    <property type="evidence" value="ECO:0007669"/>
    <property type="project" value="UniProtKB-UniRule"/>
</dbReference>
<feature type="domain" description="Gelsolin-like" evidence="14">
    <location>
        <begin position="5"/>
        <end position="80"/>
    </location>
</feature>
<evidence type="ECO:0000256" key="7">
    <source>
        <dbReference type="ARBA" id="ARBA00022737"/>
    </source>
</evidence>
<evidence type="ECO:0000256" key="8">
    <source>
        <dbReference type="ARBA" id="ARBA00022794"/>
    </source>
</evidence>
<dbReference type="FunFam" id="3.40.20.10:FF:000005">
    <property type="entry name" value="Gelsolin"/>
    <property type="match status" value="1"/>
</dbReference>
<keyword evidence="9" id="KW-0106">Calcium</keyword>